<reference evidence="1 2" key="1">
    <citation type="submission" date="2020-10" db="EMBL/GenBank/DDBJ databases">
        <title>The Coptis chinensis genome and diversification of protoberbering-type alkaloids.</title>
        <authorList>
            <person name="Wang B."/>
            <person name="Shu S."/>
            <person name="Song C."/>
            <person name="Liu Y."/>
        </authorList>
    </citation>
    <scope>NUCLEOTIDE SEQUENCE [LARGE SCALE GENOMIC DNA]</scope>
    <source>
        <strain evidence="1">HL-2020</strain>
        <tissue evidence="1">Leaf</tissue>
    </source>
</reference>
<dbReference type="AlphaFoldDB" id="A0A835GZA8"/>
<evidence type="ECO:0008006" key="3">
    <source>
        <dbReference type="Google" id="ProtNLM"/>
    </source>
</evidence>
<dbReference type="EMBL" id="JADFTS010000009">
    <property type="protein sequence ID" value="KAF9589671.1"/>
    <property type="molecule type" value="Genomic_DNA"/>
</dbReference>
<name>A0A835GZA8_9MAGN</name>
<dbReference type="OrthoDB" id="1912039at2759"/>
<evidence type="ECO:0000313" key="1">
    <source>
        <dbReference type="EMBL" id="KAF9589671.1"/>
    </source>
</evidence>
<accession>A0A835GZA8</accession>
<protein>
    <recommendedName>
        <fullName evidence="3">tRNA ligase phosphodiesterase domain-containing protein</fullName>
    </recommendedName>
</protein>
<dbReference type="GO" id="GO:0006388">
    <property type="term" value="P:tRNA splicing, via endonucleolytic cleavage and ligation"/>
    <property type="evidence" value="ECO:0007669"/>
    <property type="project" value="InterPro"/>
</dbReference>
<dbReference type="Proteomes" id="UP000631114">
    <property type="component" value="Unassembled WGS sequence"/>
</dbReference>
<dbReference type="PANTHER" id="PTHR35460">
    <property type="entry name" value="TRNA LIGASE 1"/>
    <property type="match status" value="1"/>
</dbReference>
<comment type="caution">
    <text evidence="1">The sequence shown here is derived from an EMBL/GenBank/DDBJ whole genome shotgun (WGS) entry which is preliminary data.</text>
</comment>
<proteinExistence type="predicted"/>
<keyword evidence="2" id="KW-1185">Reference proteome</keyword>
<dbReference type="PANTHER" id="PTHR35460:SF1">
    <property type="entry name" value="TRNA LIGASE 1"/>
    <property type="match status" value="1"/>
</dbReference>
<sequence length="1026" mass="113933">MSMKNTWNASETETSGQAECPLGPGYMHTYTMSKIRATFYPKFDNEKSDQEVRTRMIELVSDGLGALEVSLKHSGSLFMYAGLKGGGAYAKNSFGNIYTAVGVFVLGRTFKEAWGGEAYEKQVEFNDFLEENRVCVAMELVTAVLGDHGQRPLEDYVVVTAVTELGEGKPVFYSTPDIIVFCRKWRLPTNHVWLLSTRKAVTSFFAAYDALYEEGTATPVCRVLDEVADITVAGSIEHVKMQGEILEGLVVRVVSRKSSKHMKKVLKRYPLLALGGVDHDVMGMSLRIICAANWSDQKEQIRALLQSVGTSLCPENVDWSGDTHSSNADRSIVESFLQACPADYSTSKLQEMISLIRDKHLSASFKCYQKISLVASDDLHYKMVIHVHKDSAFRQYQKKMRYNPGLWPLYRGFFADINFFKANEEKGVEIAKETNVLVKKVNASCGAFTSGIENLAEEDANLMIKLKFLTYKLRTFLIRNGLSILFSKGHSAYKNYYLKQMKMWNVSAGKQRQLGKMLDEWAAYIQKKCRDNQLSSSVYLSEAEPFLEKFAKRSPENLALIGSAGNSVRAEDFLAIVEGGMDEEGDLDKELETDPSSPSLTVMDAVPKDEGLIVFFPGIPGCGKSALCKEILNATGGLGDDRPVCSYMGDLIKGKYWQIVADERRKNPYVITLADKNAPNEEVWYLIEDMCLSTSASAVPVISDSEGTDSNPYSLDALAVFMFRVFQRVNHPGNLDKTCSSAGYVLLMFYHLHEGKNRIEFESELAERFGTVVKMPLVKADRSPLPSPLKCALEKGINLYKLHTNKHGKLGPAKGSYSKEWVNWEKQVREVLFGHAAYLNESQVPFDFAVKEVVEQLKAAAKGVSAAPRTRKRKIGGIIFAAVTLPVTEIITHLQSLGKKNPEVDAFLKYKDLHNNLRQAHVTLAHKRAHGVPAVASYGAYVNENVPVDLSSLLFSDKLAALETRLGSVGGDKILSKNQWAHATIWTAKGAAAKEASTLPKLLSEGKATRIDINPHITISGTLDFY</sequence>
<evidence type="ECO:0000313" key="2">
    <source>
        <dbReference type="Proteomes" id="UP000631114"/>
    </source>
</evidence>
<dbReference type="InterPro" id="IPR038837">
    <property type="entry name" value="tRNA_ligase_1"/>
</dbReference>
<dbReference type="GO" id="GO:0003972">
    <property type="term" value="F:RNA ligase (ATP) activity"/>
    <property type="evidence" value="ECO:0007669"/>
    <property type="project" value="InterPro"/>
</dbReference>
<gene>
    <name evidence="1" type="ORF">IFM89_026926</name>
</gene>
<organism evidence="1 2">
    <name type="scientific">Coptis chinensis</name>
    <dbReference type="NCBI Taxonomy" id="261450"/>
    <lineage>
        <taxon>Eukaryota</taxon>
        <taxon>Viridiplantae</taxon>
        <taxon>Streptophyta</taxon>
        <taxon>Embryophyta</taxon>
        <taxon>Tracheophyta</taxon>
        <taxon>Spermatophyta</taxon>
        <taxon>Magnoliopsida</taxon>
        <taxon>Ranunculales</taxon>
        <taxon>Ranunculaceae</taxon>
        <taxon>Coptidoideae</taxon>
        <taxon>Coptis</taxon>
    </lineage>
</organism>